<evidence type="ECO:0000256" key="1">
    <source>
        <dbReference type="SAM" id="Phobius"/>
    </source>
</evidence>
<feature type="chain" id="PRO_5047475274" evidence="2">
    <location>
        <begin position="31"/>
        <end position="106"/>
    </location>
</feature>
<protein>
    <submittedName>
        <fullName evidence="3">Uncharacterized protein</fullName>
    </submittedName>
</protein>
<keyword evidence="2" id="KW-0732">Signal</keyword>
<proteinExistence type="predicted"/>
<dbReference type="Proteomes" id="UP001642483">
    <property type="component" value="Unassembled WGS sequence"/>
</dbReference>
<feature type="signal peptide" evidence="2">
    <location>
        <begin position="1"/>
        <end position="30"/>
    </location>
</feature>
<dbReference type="EMBL" id="CAWYQH010000103">
    <property type="protein sequence ID" value="CAK8687157.1"/>
    <property type="molecule type" value="Genomic_DNA"/>
</dbReference>
<feature type="transmembrane region" description="Helical" evidence="1">
    <location>
        <begin position="49"/>
        <end position="72"/>
    </location>
</feature>
<keyword evidence="1" id="KW-0812">Transmembrane</keyword>
<name>A0ABP0G5Q9_CLALP</name>
<evidence type="ECO:0000313" key="3">
    <source>
        <dbReference type="EMBL" id="CAK8687157.1"/>
    </source>
</evidence>
<sequence>MAVGLFKQRQIEATLCIGSLVLLLLVPAESDTTNRKIYYNSYNTTEAQIIGGIVSGVIALICLIVMLVVYCYKRKCNSLSNRPQPTVCTVPQVNTVTGTPGSMTNY</sequence>
<evidence type="ECO:0000313" key="4">
    <source>
        <dbReference type="Proteomes" id="UP001642483"/>
    </source>
</evidence>
<keyword evidence="4" id="KW-1185">Reference proteome</keyword>
<organism evidence="3 4">
    <name type="scientific">Clavelina lepadiformis</name>
    <name type="common">Light-bulb sea squirt</name>
    <name type="synonym">Ascidia lepadiformis</name>
    <dbReference type="NCBI Taxonomy" id="159417"/>
    <lineage>
        <taxon>Eukaryota</taxon>
        <taxon>Metazoa</taxon>
        <taxon>Chordata</taxon>
        <taxon>Tunicata</taxon>
        <taxon>Ascidiacea</taxon>
        <taxon>Aplousobranchia</taxon>
        <taxon>Clavelinidae</taxon>
        <taxon>Clavelina</taxon>
    </lineage>
</organism>
<reference evidence="3 4" key="1">
    <citation type="submission" date="2024-02" db="EMBL/GenBank/DDBJ databases">
        <authorList>
            <person name="Daric V."/>
            <person name="Darras S."/>
        </authorList>
    </citation>
    <scope>NUCLEOTIDE SEQUENCE [LARGE SCALE GENOMIC DNA]</scope>
</reference>
<evidence type="ECO:0000256" key="2">
    <source>
        <dbReference type="SAM" id="SignalP"/>
    </source>
</evidence>
<accession>A0ABP0G5Q9</accession>
<keyword evidence="1" id="KW-1133">Transmembrane helix</keyword>
<gene>
    <name evidence="3" type="ORF">CVLEPA_LOCUS19233</name>
</gene>
<keyword evidence="1" id="KW-0472">Membrane</keyword>
<comment type="caution">
    <text evidence="3">The sequence shown here is derived from an EMBL/GenBank/DDBJ whole genome shotgun (WGS) entry which is preliminary data.</text>
</comment>